<evidence type="ECO:0000313" key="8">
    <source>
        <dbReference type="Proteomes" id="UP000236449"/>
    </source>
</evidence>
<gene>
    <name evidence="7" type="ORF">C1N32_06045</name>
</gene>
<keyword evidence="3 6" id="KW-0812">Transmembrane</keyword>
<dbReference type="GO" id="GO:0015171">
    <property type="term" value="F:amino acid transmembrane transporter activity"/>
    <property type="evidence" value="ECO:0007669"/>
    <property type="project" value="TreeGrafter"/>
</dbReference>
<dbReference type="InterPro" id="IPR001123">
    <property type="entry name" value="LeuE-type"/>
</dbReference>
<dbReference type="Pfam" id="PF01810">
    <property type="entry name" value="LysE"/>
    <property type="match status" value="1"/>
</dbReference>
<protein>
    <submittedName>
        <fullName evidence="7">Lysine transporter LysE</fullName>
    </submittedName>
</protein>
<dbReference type="PANTHER" id="PTHR30086:SF20">
    <property type="entry name" value="ARGININE EXPORTER PROTEIN ARGO-RELATED"/>
    <property type="match status" value="1"/>
</dbReference>
<dbReference type="GO" id="GO:0005886">
    <property type="term" value="C:plasma membrane"/>
    <property type="evidence" value="ECO:0007669"/>
    <property type="project" value="UniProtKB-SubCell"/>
</dbReference>
<keyword evidence="5 6" id="KW-0472">Membrane</keyword>
<dbReference type="PANTHER" id="PTHR30086">
    <property type="entry name" value="ARGININE EXPORTER PROTEIN ARGO"/>
    <property type="match status" value="1"/>
</dbReference>
<dbReference type="PIRSF" id="PIRSF006324">
    <property type="entry name" value="LeuE"/>
    <property type="match status" value="1"/>
</dbReference>
<evidence type="ECO:0000256" key="2">
    <source>
        <dbReference type="ARBA" id="ARBA00022475"/>
    </source>
</evidence>
<keyword evidence="4 6" id="KW-1133">Transmembrane helix</keyword>
<reference evidence="7 8" key="1">
    <citation type="submission" date="2018-01" db="EMBL/GenBank/DDBJ databases">
        <title>Draft genome sequences of six Vibrio diazotrophicus strains isolated from deep-sea sediments of the Baltic Sea.</title>
        <authorList>
            <person name="Castillo D."/>
            <person name="Vandieken V."/>
            <person name="Chiang O."/>
            <person name="Middelboe M."/>
        </authorList>
    </citation>
    <scope>NUCLEOTIDE SEQUENCE [LARGE SCALE GENOMIC DNA]</scope>
    <source>
        <strain evidence="7 8">60.27F</strain>
    </source>
</reference>
<evidence type="ECO:0000256" key="3">
    <source>
        <dbReference type="ARBA" id="ARBA00022692"/>
    </source>
</evidence>
<evidence type="ECO:0000256" key="6">
    <source>
        <dbReference type="SAM" id="Phobius"/>
    </source>
</evidence>
<feature type="transmembrane region" description="Helical" evidence="6">
    <location>
        <begin position="40"/>
        <end position="61"/>
    </location>
</feature>
<feature type="transmembrane region" description="Helical" evidence="6">
    <location>
        <begin position="144"/>
        <end position="170"/>
    </location>
</feature>
<comment type="subcellular location">
    <subcellularLocation>
        <location evidence="1">Cell membrane</location>
        <topology evidence="1">Multi-pass membrane protein</topology>
    </subcellularLocation>
</comment>
<accession>A0A2J8GB58</accession>
<feature type="transmembrane region" description="Helical" evidence="6">
    <location>
        <begin position="6"/>
        <end position="28"/>
    </location>
</feature>
<feature type="transmembrane region" description="Helical" evidence="6">
    <location>
        <begin position="67"/>
        <end position="88"/>
    </location>
</feature>
<evidence type="ECO:0000256" key="4">
    <source>
        <dbReference type="ARBA" id="ARBA00022989"/>
    </source>
</evidence>
<dbReference type="Proteomes" id="UP000236449">
    <property type="component" value="Unassembled WGS sequence"/>
</dbReference>
<evidence type="ECO:0000313" key="7">
    <source>
        <dbReference type="EMBL" id="PNI05657.1"/>
    </source>
</evidence>
<keyword evidence="2" id="KW-1003">Cell membrane</keyword>
<proteinExistence type="predicted"/>
<comment type="caution">
    <text evidence="7">The sequence shown here is derived from an EMBL/GenBank/DDBJ whole genome shotgun (WGS) entry which is preliminary data.</text>
</comment>
<dbReference type="AlphaFoldDB" id="A0A2J8GB58"/>
<dbReference type="RefSeq" id="WP_102965712.1">
    <property type="nucleotide sequence ID" value="NZ_JAPWHJ010000023.1"/>
</dbReference>
<feature type="transmembrane region" description="Helical" evidence="6">
    <location>
        <begin position="182"/>
        <end position="202"/>
    </location>
</feature>
<dbReference type="OrthoDB" id="9804822at2"/>
<dbReference type="EMBL" id="POSK01000003">
    <property type="protein sequence ID" value="PNI05657.1"/>
    <property type="molecule type" value="Genomic_DNA"/>
</dbReference>
<evidence type="ECO:0000256" key="1">
    <source>
        <dbReference type="ARBA" id="ARBA00004651"/>
    </source>
</evidence>
<evidence type="ECO:0000256" key="5">
    <source>
        <dbReference type="ARBA" id="ARBA00023136"/>
    </source>
</evidence>
<organism evidence="7 8">
    <name type="scientific">Vibrio diazotrophicus</name>
    <dbReference type="NCBI Taxonomy" id="685"/>
    <lineage>
        <taxon>Bacteria</taxon>
        <taxon>Pseudomonadati</taxon>
        <taxon>Pseudomonadota</taxon>
        <taxon>Gammaproteobacteria</taxon>
        <taxon>Vibrionales</taxon>
        <taxon>Vibrionaceae</taxon>
        <taxon>Vibrio</taxon>
    </lineage>
</organism>
<name>A0A2J8GB58_VIBDI</name>
<feature type="transmembrane region" description="Helical" evidence="6">
    <location>
        <begin position="117"/>
        <end position="138"/>
    </location>
</feature>
<sequence>MSIHIWLTFVLTASLILIIPGPTIIYVVGQSLKYGHKASVPLSIGVILGDAMCIILSLLGLSTFLSIFSTAFIVIKYLGATYLIYLGIKMFMASSNMSVQTVDSSAYNSKKLFKDVFLVNALNPKGIIFYSAFMPQFVITPNNIAYQFSILAITFLCLALINVTFYSLLASKASKLFRSEKFTKAFNFTGGLCLIFAGLYTATVKKN</sequence>